<sequence length="96" mass="10835">YVPTLPDNVATRRLWLKLKYRDDTPTLREMACISKPSRKITFNFGDLQRLASGRPVSIVKPLRPGEIIVVETPEGVLELQEALKQRVGGTVLCRAF</sequence>
<keyword evidence="5" id="KW-1185">Reference proteome</keyword>
<dbReference type="SUPFAM" id="SSF56047">
    <property type="entry name" value="Ribosomal protein S8"/>
    <property type="match status" value="1"/>
</dbReference>
<protein>
    <recommendedName>
        <fullName evidence="6">Ribosomal protein S8</fullName>
    </recommendedName>
</protein>
<dbReference type="OrthoDB" id="409928at2759"/>
<comment type="similarity">
    <text evidence="1">Belongs to the universal ribosomal protein uS8 family.</text>
</comment>
<feature type="non-terminal residue" evidence="4">
    <location>
        <position position="1"/>
    </location>
</feature>
<dbReference type="FunFam" id="3.30.1490.10:FF:000005">
    <property type="entry name" value="Mitochondrial 40S ribosomal protein S8"/>
    <property type="match status" value="1"/>
</dbReference>
<dbReference type="GO" id="GO:0005840">
    <property type="term" value="C:ribosome"/>
    <property type="evidence" value="ECO:0007669"/>
    <property type="project" value="UniProtKB-KW"/>
</dbReference>
<evidence type="ECO:0000313" key="5">
    <source>
        <dbReference type="Proteomes" id="UP001151582"/>
    </source>
</evidence>
<dbReference type="EMBL" id="JANBQB010001718">
    <property type="protein sequence ID" value="KAJ1970563.1"/>
    <property type="molecule type" value="Genomic_DNA"/>
</dbReference>
<evidence type="ECO:0000256" key="3">
    <source>
        <dbReference type="ARBA" id="ARBA00023274"/>
    </source>
</evidence>
<evidence type="ECO:0000313" key="4">
    <source>
        <dbReference type="EMBL" id="KAJ1970563.1"/>
    </source>
</evidence>
<proteinExistence type="inferred from homology"/>
<gene>
    <name evidence="4" type="ORF">H4R34_006023</name>
</gene>
<comment type="caution">
    <text evidence="4">The sequence shown here is derived from an EMBL/GenBank/DDBJ whole genome shotgun (WGS) entry which is preliminary data.</text>
</comment>
<evidence type="ECO:0000256" key="2">
    <source>
        <dbReference type="ARBA" id="ARBA00022980"/>
    </source>
</evidence>
<reference evidence="4" key="1">
    <citation type="submission" date="2022-07" db="EMBL/GenBank/DDBJ databases">
        <title>Phylogenomic reconstructions and comparative analyses of Kickxellomycotina fungi.</title>
        <authorList>
            <person name="Reynolds N.K."/>
            <person name="Stajich J.E."/>
            <person name="Barry K."/>
            <person name="Grigoriev I.V."/>
            <person name="Crous P."/>
            <person name="Smith M.E."/>
        </authorList>
    </citation>
    <scope>NUCLEOTIDE SEQUENCE</scope>
    <source>
        <strain evidence="4">RSA 567</strain>
    </source>
</reference>
<evidence type="ECO:0008006" key="6">
    <source>
        <dbReference type="Google" id="ProtNLM"/>
    </source>
</evidence>
<dbReference type="GO" id="GO:0003735">
    <property type="term" value="F:structural constituent of ribosome"/>
    <property type="evidence" value="ECO:0007669"/>
    <property type="project" value="InterPro"/>
</dbReference>
<keyword evidence="3" id="KW-0687">Ribonucleoprotein</keyword>
<evidence type="ECO:0000256" key="1">
    <source>
        <dbReference type="ARBA" id="ARBA00006471"/>
    </source>
</evidence>
<organism evidence="4 5">
    <name type="scientific">Dimargaris verticillata</name>
    <dbReference type="NCBI Taxonomy" id="2761393"/>
    <lineage>
        <taxon>Eukaryota</taxon>
        <taxon>Fungi</taxon>
        <taxon>Fungi incertae sedis</taxon>
        <taxon>Zoopagomycota</taxon>
        <taxon>Kickxellomycotina</taxon>
        <taxon>Dimargaritomycetes</taxon>
        <taxon>Dimargaritales</taxon>
        <taxon>Dimargaritaceae</taxon>
        <taxon>Dimargaris</taxon>
    </lineage>
</organism>
<dbReference type="Pfam" id="PF00410">
    <property type="entry name" value="Ribosomal_S8"/>
    <property type="match status" value="1"/>
</dbReference>
<dbReference type="InterPro" id="IPR035987">
    <property type="entry name" value="Ribosomal_uS8_sf"/>
</dbReference>
<dbReference type="AlphaFoldDB" id="A0A9W8E5K4"/>
<dbReference type="GO" id="GO:0006412">
    <property type="term" value="P:translation"/>
    <property type="evidence" value="ECO:0007669"/>
    <property type="project" value="InterPro"/>
</dbReference>
<accession>A0A9W8E5K4</accession>
<dbReference type="GO" id="GO:1990904">
    <property type="term" value="C:ribonucleoprotein complex"/>
    <property type="evidence" value="ECO:0007669"/>
    <property type="project" value="UniProtKB-KW"/>
</dbReference>
<dbReference type="InterPro" id="IPR000630">
    <property type="entry name" value="Ribosomal_uS8"/>
</dbReference>
<name>A0A9W8E5K4_9FUNG</name>
<keyword evidence="2" id="KW-0689">Ribosomal protein</keyword>
<dbReference type="Gene3D" id="3.30.1490.10">
    <property type="match status" value="1"/>
</dbReference>
<dbReference type="Proteomes" id="UP001151582">
    <property type="component" value="Unassembled WGS sequence"/>
</dbReference>